<protein>
    <submittedName>
        <fullName evidence="2">Uncharacterized protein</fullName>
    </submittedName>
</protein>
<feature type="region of interest" description="Disordered" evidence="1">
    <location>
        <begin position="84"/>
        <end position="124"/>
    </location>
</feature>
<dbReference type="AlphaFoldDB" id="A0A9N7ZEQ5"/>
<dbReference type="Proteomes" id="UP001153269">
    <property type="component" value="Unassembled WGS sequence"/>
</dbReference>
<sequence length="170" mass="18760">MTTSPLTSLSAPPWLLTFKREAVVSIPSALDTPVMAMFDEAEGGQSRQMGKRDSVAFYLTTWLREGAERTSKIRKRELVFTHAQHSGRFSAQTSSQSQNKSPASFRRKVEQSGAAGRGRKLYTRGPAGESLQKLSCTFAFTHAPPPPEKCGESREFSARGNAAYDHHQLL</sequence>
<feature type="compositionally biased region" description="Polar residues" evidence="1">
    <location>
        <begin position="84"/>
        <end position="102"/>
    </location>
</feature>
<evidence type="ECO:0000313" key="3">
    <source>
        <dbReference type="Proteomes" id="UP001153269"/>
    </source>
</evidence>
<reference evidence="2" key="1">
    <citation type="submission" date="2020-03" db="EMBL/GenBank/DDBJ databases">
        <authorList>
            <person name="Weist P."/>
        </authorList>
    </citation>
    <scope>NUCLEOTIDE SEQUENCE</scope>
</reference>
<name>A0A9N7ZEQ5_PLEPL</name>
<dbReference type="EMBL" id="CADEAL010004481">
    <property type="protein sequence ID" value="CAB1460517.1"/>
    <property type="molecule type" value="Genomic_DNA"/>
</dbReference>
<comment type="caution">
    <text evidence="2">The sequence shown here is derived from an EMBL/GenBank/DDBJ whole genome shotgun (WGS) entry which is preliminary data.</text>
</comment>
<gene>
    <name evidence="2" type="ORF">PLEPLA_LOCUS48368</name>
</gene>
<evidence type="ECO:0000313" key="2">
    <source>
        <dbReference type="EMBL" id="CAB1460517.1"/>
    </source>
</evidence>
<evidence type="ECO:0000256" key="1">
    <source>
        <dbReference type="SAM" id="MobiDB-lite"/>
    </source>
</evidence>
<proteinExistence type="predicted"/>
<organism evidence="2 3">
    <name type="scientific">Pleuronectes platessa</name>
    <name type="common">European plaice</name>
    <dbReference type="NCBI Taxonomy" id="8262"/>
    <lineage>
        <taxon>Eukaryota</taxon>
        <taxon>Metazoa</taxon>
        <taxon>Chordata</taxon>
        <taxon>Craniata</taxon>
        <taxon>Vertebrata</taxon>
        <taxon>Euteleostomi</taxon>
        <taxon>Actinopterygii</taxon>
        <taxon>Neopterygii</taxon>
        <taxon>Teleostei</taxon>
        <taxon>Neoteleostei</taxon>
        <taxon>Acanthomorphata</taxon>
        <taxon>Carangaria</taxon>
        <taxon>Pleuronectiformes</taxon>
        <taxon>Pleuronectoidei</taxon>
        <taxon>Pleuronectidae</taxon>
        <taxon>Pleuronectes</taxon>
    </lineage>
</organism>
<keyword evidence="3" id="KW-1185">Reference proteome</keyword>
<accession>A0A9N7ZEQ5</accession>